<feature type="transmembrane region" description="Helical" evidence="1">
    <location>
        <begin position="55"/>
        <end position="72"/>
    </location>
</feature>
<evidence type="ECO:0000256" key="1">
    <source>
        <dbReference type="SAM" id="Phobius"/>
    </source>
</evidence>
<dbReference type="EMBL" id="JBHUOG010000001">
    <property type="protein sequence ID" value="MFD2792812.1"/>
    <property type="molecule type" value="Genomic_DNA"/>
</dbReference>
<sequence>MPEPTTLRRTWRTIHVLLVVVSLLHLALVCAQPVLAGWSLDGAGVAIDLHGTNASILLTVSLLLIPLGVLWWHRDRRTVWAPWLATSLFVAEFFQLQVGYSGIFVAHLPLGVAIVIGSLALVVMVLRRPSSEPGRRQPTAT</sequence>
<feature type="transmembrane region" description="Helical" evidence="1">
    <location>
        <begin position="104"/>
        <end position="126"/>
    </location>
</feature>
<reference evidence="3" key="1">
    <citation type="journal article" date="2019" name="Int. J. Syst. Evol. Microbiol.">
        <title>The Global Catalogue of Microorganisms (GCM) 10K type strain sequencing project: providing services to taxonomists for standard genome sequencing and annotation.</title>
        <authorList>
            <consortium name="The Broad Institute Genomics Platform"/>
            <consortium name="The Broad Institute Genome Sequencing Center for Infectious Disease"/>
            <person name="Wu L."/>
            <person name="Ma J."/>
        </authorList>
    </citation>
    <scope>NUCLEOTIDE SEQUENCE [LARGE SCALE GENOMIC DNA]</scope>
    <source>
        <strain evidence="3">CCM 7044</strain>
    </source>
</reference>
<keyword evidence="3" id="KW-1185">Reference proteome</keyword>
<name>A0ABW5VMH2_9MICO</name>
<dbReference type="RefSeq" id="WP_377180657.1">
    <property type="nucleotide sequence ID" value="NZ_JBHUOG010000001.1"/>
</dbReference>
<keyword evidence="1" id="KW-0812">Transmembrane</keyword>
<dbReference type="Proteomes" id="UP001597479">
    <property type="component" value="Unassembled WGS sequence"/>
</dbReference>
<accession>A0ABW5VMH2</accession>
<keyword evidence="1" id="KW-0472">Membrane</keyword>
<evidence type="ECO:0000313" key="3">
    <source>
        <dbReference type="Proteomes" id="UP001597479"/>
    </source>
</evidence>
<proteinExistence type="predicted"/>
<protein>
    <submittedName>
        <fullName evidence="2">Uncharacterized protein</fullName>
    </submittedName>
</protein>
<organism evidence="2 3">
    <name type="scientific">Promicromonospora vindobonensis</name>
    <dbReference type="NCBI Taxonomy" id="195748"/>
    <lineage>
        <taxon>Bacteria</taxon>
        <taxon>Bacillati</taxon>
        <taxon>Actinomycetota</taxon>
        <taxon>Actinomycetes</taxon>
        <taxon>Micrococcales</taxon>
        <taxon>Promicromonosporaceae</taxon>
        <taxon>Promicromonospora</taxon>
    </lineage>
</organism>
<evidence type="ECO:0000313" key="2">
    <source>
        <dbReference type="EMBL" id="MFD2792812.1"/>
    </source>
</evidence>
<comment type="caution">
    <text evidence="2">The sequence shown here is derived from an EMBL/GenBank/DDBJ whole genome shotgun (WGS) entry which is preliminary data.</text>
</comment>
<keyword evidence="1" id="KW-1133">Transmembrane helix</keyword>
<gene>
    <name evidence="2" type="ORF">ACFS27_04535</name>
</gene>
<feature type="transmembrane region" description="Helical" evidence="1">
    <location>
        <begin position="79"/>
        <end position="98"/>
    </location>
</feature>